<gene>
    <name evidence="8" type="primary">LOC108048255</name>
    <name evidence="6" type="synonym">108048255</name>
</gene>
<dbReference type="SUPFAM" id="SSF48652">
    <property type="entry name" value="Tetraspanin"/>
    <property type="match status" value="1"/>
</dbReference>
<evidence type="ECO:0000256" key="5">
    <source>
        <dbReference type="SAM" id="Phobius"/>
    </source>
</evidence>
<keyword evidence="4 5" id="KW-0472">Membrane</keyword>
<dbReference type="InterPro" id="IPR008952">
    <property type="entry name" value="Tetraspanin_EC2_sf"/>
</dbReference>
<evidence type="ECO:0000313" key="6">
    <source>
        <dbReference type="EnsemblMetazoa" id="XP_016984275.1"/>
    </source>
</evidence>
<name>A0A6P4F1J4_DRORH</name>
<dbReference type="RefSeq" id="XP_016984275.1">
    <property type="nucleotide sequence ID" value="XM_017128786.1"/>
</dbReference>
<keyword evidence="2 5" id="KW-0812">Transmembrane</keyword>
<keyword evidence="3 5" id="KW-1133">Transmembrane helix</keyword>
<protein>
    <submittedName>
        <fullName evidence="8">Protein late bloomer isoform X1</fullName>
    </submittedName>
</protein>
<sequence>MTDFRTSSILRRRNRKLRLRICRYVIYFFWVLNFIFTFADIYMYSLRLSKKMDCWRCLFKTYMIIAICVSVGKIPLLIVGIPMVFLKLTRRLRIYVTVLFLATWLQMMLTILFSQEYQAISDVLRLWANHKSLEFFEVHSTCCGVVGPDDYKLANMMVPPSCFKDRSGELEDQYQVGCSTRSVKPVFPVVQVVSVLLQYGLVLVLAVYLVILKRTEIRRRTMWSLSPTEVNSVDSDE</sequence>
<reference evidence="6" key="3">
    <citation type="submission" date="2025-05" db="UniProtKB">
        <authorList>
            <consortium name="EnsemblMetazoa"/>
        </authorList>
    </citation>
    <scope>IDENTIFICATION</scope>
</reference>
<dbReference type="InterPro" id="IPR018499">
    <property type="entry name" value="Tetraspanin/Peripherin"/>
</dbReference>
<evidence type="ECO:0000256" key="1">
    <source>
        <dbReference type="ARBA" id="ARBA00004141"/>
    </source>
</evidence>
<comment type="subcellular location">
    <subcellularLocation>
        <location evidence="1">Membrane</location>
        <topology evidence="1">Multi-pass membrane protein</topology>
    </subcellularLocation>
</comment>
<dbReference type="CDD" id="cd03127">
    <property type="entry name" value="tetraspanin_LEL"/>
    <property type="match status" value="1"/>
</dbReference>
<evidence type="ECO:0000256" key="2">
    <source>
        <dbReference type="ARBA" id="ARBA00022692"/>
    </source>
</evidence>
<proteinExistence type="predicted"/>
<organism evidence="8">
    <name type="scientific">Drosophila rhopaloa</name>
    <name type="common">Fruit fly</name>
    <dbReference type="NCBI Taxonomy" id="1041015"/>
    <lineage>
        <taxon>Eukaryota</taxon>
        <taxon>Metazoa</taxon>
        <taxon>Ecdysozoa</taxon>
        <taxon>Arthropoda</taxon>
        <taxon>Hexapoda</taxon>
        <taxon>Insecta</taxon>
        <taxon>Pterygota</taxon>
        <taxon>Neoptera</taxon>
        <taxon>Endopterygota</taxon>
        <taxon>Diptera</taxon>
        <taxon>Brachycera</taxon>
        <taxon>Muscomorpha</taxon>
        <taxon>Ephydroidea</taxon>
        <taxon>Drosophilidae</taxon>
        <taxon>Drosophila</taxon>
        <taxon>Sophophora</taxon>
    </lineage>
</organism>
<dbReference type="EnsemblMetazoa" id="XM_017128786.2">
    <property type="protein sequence ID" value="XP_016984275.1"/>
    <property type="gene ID" value="LOC108048255"/>
</dbReference>
<accession>A0A6P4F1J4</accession>
<reference evidence="8" key="2">
    <citation type="submission" date="2025-04" db="UniProtKB">
        <authorList>
            <consortium name="RefSeq"/>
        </authorList>
    </citation>
    <scope>IDENTIFICATION</scope>
</reference>
<dbReference type="OrthoDB" id="6239677at2759"/>
<feature type="transmembrane region" description="Helical" evidence="5">
    <location>
        <begin position="62"/>
        <end position="85"/>
    </location>
</feature>
<feature type="transmembrane region" description="Helical" evidence="5">
    <location>
        <begin position="189"/>
        <end position="212"/>
    </location>
</feature>
<evidence type="ECO:0000256" key="4">
    <source>
        <dbReference type="ARBA" id="ARBA00023136"/>
    </source>
</evidence>
<dbReference type="Pfam" id="PF00335">
    <property type="entry name" value="Tetraspanin"/>
    <property type="match status" value="1"/>
</dbReference>
<evidence type="ECO:0000313" key="7">
    <source>
        <dbReference type="Proteomes" id="UP001652680"/>
    </source>
</evidence>
<dbReference type="GO" id="GO:0016020">
    <property type="term" value="C:membrane"/>
    <property type="evidence" value="ECO:0007669"/>
    <property type="project" value="UniProtKB-SubCell"/>
</dbReference>
<dbReference type="Proteomes" id="UP001652680">
    <property type="component" value="Unassembled WGS sequence"/>
</dbReference>
<dbReference type="AlphaFoldDB" id="A0A6P4F1J4"/>
<keyword evidence="7" id="KW-1185">Reference proteome</keyword>
<dbReference type="GeneID" id="108048255"/>
<evidence type="ECO:0000256" key="3">
    <source>
        <dbReference type="ARBA" id="ARBA00022989"/>
    </source>
</evidence>
<feature type="transmembrane region" description="Helical" evidence="5">
    <location>
        <begin position="21"/>
        <end position="42"/>
    </location>
</feature>
<evidence type="ECO:0000313" key="8">
    <source>
        <dbReference type="RefSeq" id="XP_016984275.1"/>
    </source>
</evidence>
<dbReference type="Gene3D" id="1.10.1450.10">
    <property type="entry name" value="Tetraspanin"/>
    <property type="match status" value="1"/>
</dbReference>
<feature type="transmembrane region" description="Helical" evidence="5">
    <location>
        <begin position="92"/>
        <end position="113"/>
    </location>
</feature>
<reference evidence="7" key="1">
    <citation type="journal article" date="2021" name="Elife">
        <title>Highly contiguous assemblies of 101 drosophilid genomes.</title>
        <authorList>
            <person name="Kim B.Y."/>
            <person name="Wang J.R."/>
            <person name="Miller D.E."/>
            <person name="Barmina O."/>
            <person name="Delaney E."/>
            <person name="Thompson A."/>
            <person name="Comeault A.A."/>
            <person name="Peede D."/>
            <person name="D'Agostino E.R."/>
            <person name="Pelaez J."/>
            <person name="Aguilar J.M."/>
            <person name="Haji D."/>
            <person name="Matsunaga T."/>
            <person name="Armstrong E.E."/>
            <person name="Zych M."/>
            <person name="Ogawa Y."/>
            <person name="Stamenkovic-Radak M."/>
            <person name="Jelic M."/>
            <person name="Veselinovic M.S."/>
            <person name="Tanaskovic M."/>
            <person name="Eric P."/>
            <person name="Gao J.J."/>
            <person name="Katoh T.K."/>
            <person name="Toda M.J."/>
            <person name="Watabe H."/>
            <person name="Watada M."/>
            <person name="Davis J.S."/>
            <person name="Moyle L.C."/>
            <person name="Manoli G."/>
            <person name="Bertolini E."/>
            <person name="Kostal V."/>
            <person name="Hawley R.S."/>
            <person name="Takahashi A."/>
            <person name="Jones C.D."/>
            <person name="Price D.K."/>
            <person name="Whiteman N."/>
            <person name="Kopp A."/>
            <person name="Matute D.R."/>
            <person name="Petrov D.A."/>
        </authorList>
    </citation>
    <scope>NUCLEOTIDE SEQUENCE [LARGE SCALE GENOMIC DNA]</scope>
</reference>